<dbReference type="Proteomes" id="UP000257109">
    <property type="component" value="Unassembled WGS sequence"/>
</dbReference>
<dbReference type="OrthoDB" id="1422241at2759"/>
<proteinExistence type="predicted"/>
<organism evidence="1 2">
    <name type="scientific">Mucuna pruriens</name>
    <name type="common">Velvet bean</name>
    <name type="synonym">Dolichos pruriens</name>
    <dbReference type="NCBI Taxonomy" id="157652"/>
    <lineage>
        <taxon>Eukaryota</taxon>
        <taxon>Viridiplantae</taxon>
        <taxon>Streptophyta</taxon>
        <taxon>Embryophyta</taxon>
        <taxon>Tracheophyta</taxon>
        <taxon>Spermatophyta</taxon>
        <taxon>Magnoliopsida</taxon>
        <taxon>eudicotyledons</taxon>
        <taxon>Gunneridae</taxon>
        <taxon>Pentapetalae</taxon>
        <taxon>rosids</taxon>
        <taxon>fabids</taxon>
        <taxon>Fabales</taxon>
        <taxon>Fabaceae</taxon>
        <taxon>Papilionoideae</taxon>
        <taxon>50 kb inversion clade</taxon>
        <taxon>NPAAA clade</taxon>
        <taxon>indigoferoid/millettioid clade</taxon>
        <taxon>Phaseoleae</taxon>
        <taxon>Mucuna</taxon>
    </lineage>
</organism>
<name>A0A371EEU0_MUCPR</name>
<evidence type="ECO:0000313" key="1">
    <source>
        <dbReference type="EMBL" id="RDX64560.1"/>
    </source>
</evidence>
<comment type="caution">
    <text evidence="1">The sequence shown here is derived from an EMBL/GenBank/DDBJ whole genome shotgun (WGS) entry which is preliminary data.</text>
</comment>
<evidence type="ECO:0000313" key="2">
    <source>
        <dbReference type="Proteomes" id="UP000257109"/>
    </source>
</evidence>
<sequence>FRSGVGIRYGFSFRTRAGIQTVDDRVDIRESASSVWDASGLYWDNFVLIGAESVEHYSYHWRSLWEAETIFSPKSTTCIGVGDTVLYQPWCIQYLQLELAQSYELKSRLIHLLPKFHGLVGEDPHKHLKEFHVGSRRLYQDEGLSILSRWSSEGLAISIANHVQHMGRHEAHVLGEILPNIQDCDHLKGDLWDLATFPRDNA</sequence>
<protein>
    <submittedName>
        <fullName evidence="1">Uncharacterized protein</fullName>
    </submittedName>
</protein>
<feature type="non-terminal residue" evidence="1">
    <location>
        <position position="202"/>
    </location>
</feature>
<gene>
    <name evidence="1" type="ORF">CR513_56868</name>
</gene>
<dbReference type="EMBL" id="QJKJ01014325">
    <property type="protein sequence ID" value="RDX64560.1"/>
    <property type="molecule type" value="Genomic_DNA"/>
</dbReference>
<reference evidence="1" key="1">
    <citation type="submission" date="2018-05" db="EMBL/GenBank/DDBJ databases">
        <title>Draft genome of Mucuna pruriens seed.</title>
        <authorList>
            <person name="Nnadi N.E."/>
            <person name="Vos R."/>
            <person name="Hasami M.H."/>
            <person name="Devisetty U.K."/>
            <person name="Aguiy J.C."/>
        </authorList>
    </citation>
    <scope>NUCLEOTIDE SEQUENCE [LARGE SCALE GENOMIC DNA]</scope>
    <source>
        <strain evidence="1">JCA_2017</strain>
    </source>
</reference>
<feature type="non-terminal residue" evidence="1">
    <location>
        <position position="1"/>
    </location>
</feature>
<accession>A0A371EEU0</accession>
<keyword evidence="2" id="KW-1185">Reference proteome</keyword>
<dbReference type="AlphaFoldDB" id="A0A371EEU0"/>